<dbReference type="STRING" id="1122124.GCA_000423165_02290"/>
<name>A0A432Z457_9GAMM</name>
<dbReference type="Proteomes" id="UP000287022">
    <property type="component" value="Unassembled WGS sequence"/>
</dbReference>
<dbReference type="AlphaFoldDB" id="A0A432Z457"/>
<dbReference type="Pfam" id="PF01979">
    <property type="entry name" value="Amidohydro_1"/>
    <property type="match status" value="1"/>
</dbReference>
<evidence type="ECO:0000313" key="3">
    <source>
        <dbReference type="Proteomes" id="UP000287022"/>
    </source>
</evidence>
<dbReference type="PANTHER" id="PTHR43135">
    <property type="entry name" value="ALPHA-D-RIBOSE 1-METHYLPHOSPHONATE 5-TRIPHOSPHATE DIPHOSPHATASE"/>
    <property type="match status" value="1"/>
</dbReference>
<dbReference type="SUPFAM" id="SSF51556">
    <property type="entry name" value="Metallo-dependent hydrolases"/>
    <property type="match status" value="1"/>
</dbReference>
<dbReference type="RefSeq" id="WP_026860982.1">
    <property type="nucleotide sequence ID" value="NZ_PIQE01000002.1"/>
</dbReference>
<protein>
    <submittedName>
        <fullName evidence="2">Metal-dependent hydrolase</fullName>
    </submittedName>
</protein>
<dbReference type="Gene3D" id="3.40.50.10910">
    <property type="entry name" value="Amidohydrolase"/>
    <property type="match status" value="1"/>
</dbReference>
<evidence type="ECO:0000313" key="2">
    <source>
        <dbReference type="EMBL" id="RUO72698.1"/>
    </source>
</evidence>
<dbReference type="InterPro" id="IPR011059">
    <property type="entry name" value="Metal-dep_hydrolase_composite"/>
</dbReference>
<organism evidence="2 3">
    <name type="scientific">Pseudidiomarina sediminum</name>
    <dbReference type="NCBI Taxonomy" id="431675"/>
    <lineage>
        <taxon>Bacteria</taxon>
        <taxon>Pseudomonadati</taxon>
        <taxon>Pseudomonadota</taxon>
        <taxon>Gammaproteobacteria</taxon>
        <taxon>Alteromonadales</taxon>
        <taxon>Idiomarinaceae</taxon>
        <taxon>Pseudidiomarina</taxon>
    </lineage>
</organism>
<dbReference type="InterPro" id="IPR006680">
    <property type="entry name" value="Amidohydro-rel"/>
</dbReference>
<dbReference type="GO" id="GO:0016810">
    <property type="term" value="F:hydrolase activity, acting on carbon-nitrogen (but not peptide) bonds"/>
    <property type="evidence" value="ECO:0007669"/>
    <property type="project" value="InterPro"/>
</dbReference>
<keyword evidence="2" id="KW-0378">Hydrolase</keyword>
<dbReference type="Gene3D" id="1.20.58.520">
    <property type="entry name" value="Amidohydrolase"/>
    <property type="match status" value="1"/>
</dbReference>
<feature type="domain" description="Amidohydrolase-related" evidence="1">
    <location>
        <begin position="86"/>
        <end position="411"/>
    </location>
</feature>
<reference evidence="3" key="1">
    <citation type="journal article" date="2018" name="Front. Microbiol.">
        <title>Genome-Based Analysis Reveals the Taxonomy and Diversity of the Family Idiomarinaceae.</title>
        <authorList>
            <person name="Liu Y."/>
            <person name="Lai Q."/>
            <person name="Shao Z."/>
        </authorList>
    </citation>
    <scope>NUCLEOTIDE SEQUENCE [LARGE SCALE GENOMIC DNA]</scope>
    <source>
        <strain evidence="3">c121</strain>
    </source>
</reference>
<dbReference type="Gene3D" id="3.30.110.90">
    <property type="entry name" value="Amidohydrolase"/>
    <property type="match status" value="1"/>
</dbReference>
<accession>A0A432Z457</accession>
<sequence>MRLGTIVGALVALVVIVLVVLPTPAVQQDNVATASAGFVLGPVQVFDGQSKLDVSYIEVRDGRIAKLHQQAPNTDLPLIDGQQQWLMPGLIDAHVHAWGNALEAQLARGVTTVVDMFGDPSYLQVYQQSRTRAQPQWHADIWGAGYLVTAPGGHGTQYGLSVPVMHSVDDADAMIQQRLAQGADFIKVVYTHADAVYDHHPSISLAQLQALVTAAKRHKVMIVAHIADHQSALEAVQAGVDGLVHSFFDQVVSDRLLQELVANEVFVIPTLVVYEGMLRQQVNAQYLLQNETLELSAHVRQQLQSSFPVNLPESYYGLAQQTVKRMYDAGVPILVGSDAPNPNTAHGWSMAMEMLLLAEAGVPIEAVLEGATVLPAKHFALGQRGRIAEGYRADFLLLNDDPRSDLTTLIQPQAIYKNGVRYQP</sequence>
<proteinExistence type="predicted"/>
<dbReference type="Gene3D" id="2.30.40.10">
    <property type="entry name" value="Urease, subunit C, domain 1"/>
    <property type="match status" value="1"/>
</dbReference>
<dbReference type="InterPro" id="IPR032466">
    <property type="entry name" value="Metal_Hydrolase"/>
</dbReference>
<dbReference type="EMBL" id="PIQE01000002">
    <property type="protein sequence ID" value="RUO72698.1"/>
    <property type="molecule type" value="Genomic_DNA"/>
</dbReference>
<comment type="caution">
    <text evidence="2">The sequence shown here is derived from an EMBL/GenBank/DDBJ whole genome shotgun (WGS) entry which is preliminary data.</text>
</comment>
<dbReference type="PANTHER" id="PTHR43135:SF3">
    <property type="entry name" value="ALPHA-D-RIBOSE 1-METHYLPHOSPHONATE 5-TRIPHOSPHATE DIPHOSPHATASE"/>
    <property type="match status" value="1"/>
</dbReference>
<gene>
    <name evidence="2" type="ORF">CWI80_09150</name>
</gene>
<dbReference type="InterPro" id="IPR051781">
    <property type="entry name" value="Metallo-dep_Hydrolase"/>
</dbReference>
<dbReference type="SUPFAM" id="SSF51338">
    <property type="entry name" value="Composite domain of metallo-dependent hydrolases"/>
    <property type="match status" value="1"/>
</dbReference>
<evidence type="ECO:0000259" key="1">
    <source>
        <dbReference type="Pfam" id="PF01979"/>
    </source>
</evidence>
<keyword evidence="3" id="KW-1185">Reference proteome</keyword>